<reference evidence="7" key="1">
    <citation type="submission" date="2022-10" db="EMBL/GenBank/DDBJ databases">
        <title>Novel sulphate-reducing endosymbionts in the free-living metamonad Anaeramoeba.</title>
        <authorList>
            <person name="Jerlstrom-Hultqvist J."/>
            <person name="Cepicka I."/>
            <person name="Gallot-Lavallee L."/>
            <person name="Salas-Leiva D."/>
            <person name="Curtis B.A."/>
            <person name="Zahonova K."/>
            <person name="Pipaliya S."/>
            <person name="Dacks J."/>
            <person name="Roger A.J."/>
        </authorList>
    </citation>
    <scope>NUCLEOTIDE SEQUENCE</scope>
    <source>
        <strain evidence="7">BMAN</strain>
    </source>
</reference>
<evidence type="ECO:0000313" key="8">
    <source>
        <dbReference type="Proteomes" id="UP001149090"/>
    </source>
</evidence>
<dbReference type="PRINTS" id="PR00314">
    <property type="entry name" value="CLATHRINADPT"/>
</dbReference>
<dbReference type="InterPro" id="IPR022775">
    <property type="entry name" value="AP_mu_sigma_su"/>
</dbReference>
<evidence type="ECO:0000313" key="7">
    <source>
        <dbReference type="EMBL" id="KAJ5072206.1"/>
    </source>
</evidence>
<dbReference type="GO" id="GO:0006886">
    <property type="term" value="P:intracellular protein transport"/>
    <property type="evidence" value="ECO:0007669"/>
    <property type="project" value="UniProtKB-UniRule"/>
</dbReference>
<gene>
    <name evidence="7" type="ORF">M0811_09586</name>
</gene>
<evidence type="ECO:0000256" key="1">
    <source>
        <dbReference type="ARBA" id="ARBA00004308"/>
    </source>
</evidence>
<dbReference type="InterPro" id="IPR028565">
    <property type="entry name" value="MHD"/>
</dbReference>
<dbReference type="AlphaFoldDB" id="A0A9Q0R9R9"/>
<keyword evidence="8" id="KW-1185">Reference proteome</keyword>
<dbReference type="PROSITE" id="PS51072">
    <property type="entry name" value="MHD"/>
    <property type="match status" value="1"/>
</dbReference>
<dbReference type="FunFam" id="3.30.450.60:FF:000002">
    <property type="entry name" value="AP-2 complex subunit mu, putative"/>
    <property type="match status" value="1"/>
</dbReference>
<evidence type="ECO:0000259" key="6">
    <source>
        <dbReference type="PROSITE" id="PS51072"/>
    </source>
</evidence>
<dbReference type="InterPro" id="IPR036168">
    <property type="entry name" value="AP2_Mu_C_sf"/>
</dbReference>
<keyword evidence="2 5" id="KW-0813">Transport</keyword>
<organism evidence="7 8">
    <name type="scientific">Anaeramoeba ignava</name>
    <name type="common">Anaerobic marine amoeba</name>
    <dbReference type="NCBI Taxonomy" id="1746090"/>
    <lineage>
        <taxon>Eukaryota</taxon>
        <taxon>Metamonada</taxon>
        <taxon>Anaeramoebidae</taxon>
        <taxon>Anaeramoeba</taxon>
    </lineage>
</organism>
<dbReference type="OrthoDB" id="10259133at2759"/>
<dbReference type="EMBL" id="JAPDFW010000082">
    <property type="protein sequence ID" value="KAJ5072206.1"/>
    <property type="molecule type" value="Genomic_DNA"/>
</dbReference>
<dbReference type="SUPFAM" id="SSF49447">
    <property type="entry name" value="Second domain of Mu2 adaptin subunit (ap50) of ap2 adaptor"/>
    <property type="match status" value="1"/>
</dbReference>
<evidence type="ECO:0000256" key="3">
    <source>
        <dbReference type="ARBA" id="ARBA00022927"/>
    </source>
</evidence>
<dbReference type="InterPro" id="IPR011012">
    <property type="entry name" value="Longin-like_dom_sf"/>
</dbReference>
<name>A0A9Q0R9R9_ANAIG</name>
<dbReference type="PIRSF" id="PIRSF005992">
    <property type="entry name" value="Clathrin_mu"/>
    <property type="match status" value="1"/>
</dbReference>
<dbReference type="Pfam" id="PF00928">
    <property type="entry name" value="Adap_comp_sub"/>
    <property type="match status" value="1"/>
</dbReference>
<proteinExistence type="inferred from homology"/>
<protein>
    <submittedName>
        <fullName evidence="7">Adaptor protein complex 1 mu subunit</fullName>
    </submittedName>
</protein>
<sequence>MACSGILIINPKGTILISRIYRGEFSIIKIKNFFNKIREQENESEKKPIIEDQEGTSYIFITHNSLDFVGIAKTTTNLNVGIIIEFLYKTIQVFQDYFQIVNEESITDNYVLIHQLLDEMMDFGYPQLSESSLLKEYISSEANQFVESNQKNSITTVLTSAVSWRSGNAIFKKNEVYVDVSEKLQMTISSTGRVINSEIIGSIKMFPRLTGNPTVHLGLNDKIRLSETLNSTTEKSKANPQIEFDDLKFHPCVRLKEFESSRTITFIPPDIKFELMSYRISGKVKPPFLVETMVEKHPGSRIEYLIKVKSMFNEKWEAKKVLVIIPVSEFADSPKIKTSRGKCDYRPDLNCLIWFFKIFQGKKEYTLKAHFGLSSFSKDTKTKNEKQPITIQFGMPNHILSGIRVEFLKIYEKSNYESFSWVRYITYSPEKFYEIRF</sequence>
<dbReference type="PANTHER" id="PTHR10529">
    <property type="entry name" value="AP COMPLEX SUBUNIT MU"/>
    <property type="match status" value="1"/>
</dbReference>
<evidence type="ECO:0000256" key="5">
    <source>
        <dbReference type="PIRNR" id="PIRNR005992"/>
    </source>
</evidence>
<dbReference type="SUPFAM" id="SSF64356">
    <property type="entry name" value="SNARE-like"/>
    <property type="match status" value="1"/>
</dbReference>
<keyword evidence="3 5" id="KW-0653">Protein transport</keyword>
<comment type="subcellular location">
    <subcellularLocation>
        <location evidence="1">Endomembrane system</location>
    </subcellularLocation>
</comment>
<comment type="similarity">
    <text evidence="5">Belongs to the adaptor complexes medium subunit family.</text>
</comment>
<dbReference type="Proteomes" id="UP001149090">
    <property type="component" value="Unassembled WGS sequence"/>
</dbReference>
<dbReference type="OMA" id="MIENFMP"/>
<evidence type="ECO:0000256" key="4">
    <source>
        <dbReference type="ARBA" id="ARBA00023136"/>
    </source>
</evidence>
<comment type="caution">
    <text evidence="7">The sequence shown here is derived from an EMBL/GenBank/DDBJ whole genome shotgun (WGS) entry which is preliminary data.</text>
</comment>
<dbReference type="GO" id="GO:0012505">
    <property type="term" value="C:endomembrane system"/>
    <property type="evidence" value="ECO:0007669"/>
    <property type="project" value="UniProtKB-SubCell"/>
</dbReference>
<keyword evidence="4" id="KW-0472">Membrane</keyword>
<dbReference type="Gene3D" id="2.60.40.1170">
    <property type="entry name" value="Mu homology domain, subdomain B"/>
    <property type="match status" value="2"/>
</dbReference>
<feature type="domain" description="MHD" evidence="6">
    <location>
        <begin position="173"/>
        <end position="436"/>
    </location>
</feature>
<accession>A0A9Q0R9R9</accession>
<dbReference type="InterPro" id="IPR001392">
    <property type="entry name" value="Clathrin_mu"/>
</dbReference>
<evidence type="ECO:0000256" key="2">
    <source>
        <dbReference type="ARBA" id="ARBA00022448"/>
    </source>
</evidence>
<dbReference type="Pfam" id="PF01217">
    <property type="entry name" value="Clat_adaptor_s"/>
    <property type="match status" value="1"/>
</dbReference>
<dbReference type="InterPro" id="IPR050431">
    <property type="entry name" value="Adaptor_comp_med_subunit"/>
</dbReference>
<dbReference type="GO" id="GO:0030131">
    <property type="term" value="C:clathrin adaptor complex"/>
    <property type="evidence" value="ECO:0007669"/>
    <property type="project" value="UniProtKB-UniRule"/>
</dbReference>
<dbReference type="GO" id="GO:0016192">
    <property type="term" value="P:vesicle-mediated transport"/>
    <property type="evidence" value="ECO:0007669"/>
    <property type="project" value="InterPro"/>
</dbReference>
<dbReference type="Gene3D" id="3.30.450.60">
    <property type="match status" value="1"/>
</dbReference>